<feature type="transmembrane region" description="Helical" evidence="10">
    <location>
        <begin position="394"/>
        <end position="416"/>
    </location>
</feature>
<organism evidence="11 12">
    <name type="scientific">Levilactobacillus bambusae</name>
    <dbReference type="NCBI Taxonomy" id="2024736"/>
    <lineage>
        <taxon>Bacteria</taxon>
        <taxon>Bacillati</taxon>
        <taxon>Bacillota</taxon>
        <taxon>Bacilli</taxon>
        <taxon>Lactobacillales</taxon>
        <taxon>Lactobacillaceae</taxon>
        <taxon>Levilactobacillus</taxon>
    </lineage>
</organism>
<dbReference type="InterPro" id="IPR014743">
    <property type="entry name" value="Cl-channel_core"/>
</dbReference>
<feature type="transmembrane region" description="Helical" evidence="10">
    <location>
        <begin position="230"/>
        <end position="250"/>
    </location>
</feature>
<evidence type="ECO:0000313" key="12">
    <source>
        <dbReference type="Proteomes" id="UP000245080"/>
    </source>
</evidence>
<gene>
    <name evidence="11" type="ORF">DCM90_05840</name>
</gene>
<keyword evidence="12" id="KW-1185">Reference proteome</keyword>
<evidence type="ECO:0000256" key="9">
    <source>
        <dbReference type="ARBA" id="ARBA00023303"/>
    </source>
</evidence>
<dbReference type="SUPFAM" id="SSF81340">
    <property type="entry name" value="Clc chloride channel"/>
    <property type="match status" value="1"/>
</dbReference>
<feature type="transmembrane region" description="Helical" evidence="10">
    <location>
        <begin position="58"/>
        <end position="79"/>
    </location>
</feature>
<evidence type="ECO:0000256" key="10">
    <source>
        <dbReference type="SAM" id="Phobius"/>
    </source>
</evidence>
<evidence type="ECO:0000256" key="8">
    <source>
        <dbReference type="ARBA" id="ARBA00023214"/>
    </source>
</evidence>
<dbReference type="RefSeq" id="WP_109250393.1">
    <property type="nucleotide sequence ID" value="NZ_QCXQ01000002.1"/>
</dbReference>
<dbReference type="GO" id="GO:0034707">
    <property type="term" value="C:chloride channel complex"/>
    <property type="evidence" value="ECO:0007669"/>
    <property type="project" value="UniProtKB-KW"/>
</dbReference>
<proteinExistence type="predicted"/>
<keyword evidence="4 10" id="KW-1133">Transmembrane helix</keyword>
<dbReference type="PRINTS" id="PR00762">
    <property type="entry name" value="CLCHANNEL"/>
</dbReference>
<reference evidence="11 12" key="1">
    <citation type="journal article" date="2018" name="Int. J. Syst. Evol. Microbiol.">
        <title>Lactobacillus bambusae sp. nov., isolated from a traditional fermented Ma-bamboo shoots of Taiwan.</title>
        <authorList>
            <person name="Wang L.-T."/>
        </authorList>
    </citation>
    <scope>NUCLEOTIDE SEQUENCE [LARGE SCALE GENOMIC DNA]</scope>
    <source>
        <strain evidence="11 12">BS-W1</strain>
    </source>
</reference>
<feature type="transmembrane region" description="Helical" evidence="10">
    <location>
        <begin position="301"/>
        <end position="322"/>
    </location>
</feature>
<evidence type="ECO:0000256" key="1">
    <source>
        <dbReference type="ARBA" id="ARBA00004141"/>
    </source>
</evidence>
<evidence type="ECO:0000256" key="2">
    <source>
        <dbReference type="ARBA" id="ARBA00022448"/>
    </source>
</evidence>
<keyword evidence="6 10" id="KW-0472">Membrane</keyword>
<keyword evidence="3 10" id="KW-0812">Transmembrane</keyword>
<comment type="subcellular location">
    <subcellularLocation>
        <location evidence="1">Membrane</location>
        <topology evidence="1">Multi-pass membrane protein</topology>
    </subcellularLocation>
</comment>
<dbReference type="GO" id="GO:0005254">
    <property type="term" value="F:chloride channel activity"/>
    <property type="evidence" value="ECO:0007669"/>
    <property type="project" value="UniProtKB-KW"/>
</dbReference>
<feature type="transmembrane region" description="Helical" evidence="10">
    <location>
        <begin position="12"/>
        <end position="37"/>
    </location>
</feature>
<dbReference type="Proteomes" id="UP000245080">
    <property type="component" value="Unassembled WGS sequence"/>
</dbReference>
<feature type="transmembrane region" description="Helical" evidence="10">
    <location>
        <begin position="156"/>
        <end position="181"/>
    </location>
</feature>
<name>A0A2V1N2B6_9LACO</name>
<dbReference type="Pfam" id="PF00654">
    <property type="entry name" value="Voltage_CLC"/>
    <property type="match status" value="1"/>
</dbReference>
<dbReference type="InterPro" id="IPR050368">
    <property type="entry name" value="ClC-type_chloride_channel"/>
</dbReference>
<keyword evidence="9" id="KW-0407">Ion channel</keyword>
<dbReference type="AlphaFoldDB" id="A0A2V1N2B6"/>
<dbReference type="InterPro" id="IPR001807">
    <property type="entry name" value="ClC"/>
</dbReference>
<evidence type="ECO:0000256" key="4">
    <source>
        <dbReference type="ARBA" id="ARBA00022989"/>
    </source>
</evidence>
<accession>A0A2V1N2B6</accession>
<dbReference type="EMBL" id="QCXQ01000002">
    <property type="protein sequence ID" value="PWG00445.1"/>
    <property type="molecule type" value="Genomic_DNA"/>
</dbReference>
<feature type="transmembrane region" description="Helical" evidence="10">
    <location>
        <begin position="193"/>
        <end position="210"/>
    </location>
</feature>
<evidence type="ECO:0000313" key="11">
    <source>
        <dbReference type="EMBL" id="PWG00445.1"/>
    </source>
</evidence>
<dbReference type="PANTHER" id="PTHR43427:SF6">
    <property type="entry name" value="CHLORIDE CHANNEL PROTEIN CLC-E"/>
    <property type="match status" value="1"/>
</dbReference>
<keyword evidence="7" id="KW-0869">Chloride channel</keyword>
<keyword evidence="8" id="KW-0868">Chloride</keyword>
<keyword evidence="5" id="KW-0406">Ion transport</keyword>
<feature type="transmembrane region" description="Helical" evidence="10">
    <location>
        <begin position="334"/>
        <end position="353"/>
    </location>
</feature>
<evidence type="ECO:0000256" key="5">
    <source>
        <dbReference type="ARBA" id="ARBA00023065"/>
    </source>
</evidence>
<evidence type="ECO:0000256" key="7">
    <source>
        <dbReference type="ARBA" id="ARBA00023173"/>
    </source>
</evidence>
<feature type="transmembrane region" description="Helical" evidence="10">
    <location>
        <begin position="262"/>
        <end position="281"/>
    </location>
</feature>
<evidence type="ECO:0000256" key="3">
    <source>
        <dbReference type="ARBA" id="ARBA00022692"/>
    </source>
</evidence>
<dbReference type="OrthoDB" id="112446at2"/>
<dbReference type="Gene3D" id="1.10.3080.10">
    <property type="entry name" value="Clc chloride channel"/>
    <property type="match status" value="1"/>
</dbReference>
<feature type="transmembrane region" description="Helical" evidence="10">
    <location>
        <begin position="359"/>
        <end position="382"/>
    </location>
</feature>
<protein>
    <submittedName>
        <fullName evidence="11">Chloride channel protein</fullName>
    </submittedName>
</protein>
<keyword evidence="2" id="KW-0813">Transport</keyword>
<comment type="caution">
    <text evidence="11">The sequence shown here is derived from an EMBL/GenBank/DDBJ whole genome shotgun (WGS) entry which is preliminary data.</text>
</comment>
<evidence type="ECO:0000256" key="6">
    <source>
        <dbReference type="ARBA" id="ARBA00023136"/>
    </source>
</evidence>
<sequence length="420" mass="44338">MSMLNRRSNLTLILSTVVLGVFVGAGALVLGSFLDLIEQLFLNFEESAFRPAPSMISPVHRLLSLVVGGLIAAVLWWWISARLKPSGSVNSAVAGKRMPVGSTLVDVITQIFYVGTGGPVGREVAPRQLGALIAQSWVDLLNRVRSIKITEDDRKLLIASAAGAGFAGIYLAPITGMMFCVEILLKKATKRTVAVSLTMSIIAMLVGSILRGFNPYYLVGSGKFSVDSLLLVLVIAPVCGIVGALFRRSFQWAGRHKAQKATILWQLPLISLVTGLIAMSFPEVMGNGRSLAEAAIHMHLSTTATALLIGALAKGTVTVLTLKSGAAGGTLTPSISIGAVIGGVIGFVASLFFPGIQIWQYAVIGASALLATSQQAPLMALFMLFEICHLNYSALLPLGLGVCLALAFGNLVIKIWPVKV</sequence>
<dbReference type="PANTHER" id="PTHR43427">
    <property type="entry name" value="CHLORIDE CHANNEL PROTEIN CLC-E"/>
    <property type="match status" value="1"/>
</dbReference>